<comment type="caution">
    <text evidence="8">The sequence shown here is derived from an EMBL/GenBank/DDBJ whole genome shotgun (WGS) entry which is preliminary data.</text>
</comment>
<keyword evidence="2" id="KW-0813">Transport</keyword>
<keyword evidence="4" id="KW-0472">Membrane</keyword>
<dbReference type="Gene3D" id="3.40.190.10">
    <property type="entry name" value="Periplasmic binding protein-like II"/>
    <property type="match status" value="1"/>
</dbReference>
<feature type="compositionally biased region" description="Gly residues" evidence="5">
    <location>
        <begin position="30"/>
        <end position="45"/>
    </location>
</feature>
<organism evidence="8 9">
    <name type="scientific">Brevibacterium pityocampae</name>
    <dbReference type="NCBI Taxonomy" id="506594"/>
    <lineage>
        <taxon>Bacteria</taxon>
        <taxon>Bacillati</taxon>
        <taxon>Actinomycetota</taxon>
        <taxon>Actinomycetes</taxon>
        <taxon>Micrococcales</taxon>
        <taxon>Brevibacteriaceae</taxon>
        <taxon>Brevibacterium</taxon>
    </lineage>
</organism>
<proteinExistence type="predicted"/>
<dbReference type="Pfam" id="PF04069">
    <property type="entry name" value="OpuAC"/>
    <property type="match status" value="1"/>
</dbReference>
<evidence type="ECO:0000313" key="8">
    <source>
        <dbReference type="EMBL" id="GAA4383225.1"/>
    </source>
</evidence>
<feature type="region of interest" description="Disordered" evidence="5">
    <location>
        <begin position="27"/>
        <end position="67"/>
    </location>
</feature>
<protein>
    <submittedName>
        <fullName evidence="8">Glycine betaine ABC transporter substrate-binding protein</fullName>
    </submittedName>
</protein>
<dbReference type="EMBL" id="BAABGL010000002">
    <property type="protein sequence ID" value="GAA4383225.1"/>
    <property type="molecule type" value="Genomic_DNA"/>
</dbReference>
<dbReference type="SUPFAM" id="SSF53850">
    <property type="entry name" value="Periplasmic binding protein-like II"/>
    <property type="match status" value="1"/>
</dbReference>
<evidence type="ECO:0000256" key="5">
    <source>
        <dbReference type="SAM" id="MobiDB-lite"/>
    </source>
</evidence>
<comment type="subcellular location">
    <subcellularLocation>
        <location evidence="1">Cell membrane</location>
    </subcellularLocation>
</comment>
<keyword evidence="3" id="KW-1003">Cell membrane</keyword>
<dbReference type="PANTHER" id="PTHR47737">
    <property type="entry name" value="GLYCINE BETAINE/PROLINE BETAINE TRANSPORT SYSTEM PERMEASE PROTEIN PROW"/>
    <property type="match status" value="1"/>
</dbReference>
<evidence type="ECO:0000256" key="4">
    <source>
        <dbReference type="ARBA" id="ARBA00023136"/>
    </source>
</evidence>
<keyword evidence="9" id="KW-1185">Reference proteome</keyword>
<accession>A0ABP8J1C5</accession>
<dbReference type="CDD" id="cd13639">
    <property type="entry name" value="PBP2_OpuAC_like"/>
    <property type="match status" value="1"/>
</dbReference>
<evidence type="ECO:0000313" key="9">
    <source>
        <dbReference type="Proteomes" id="UP001500642"/>
    </source>
</evidence>
<evidence type="ECO:0000256" key="2">
    <source>
        <dbReference type="ARBA" id="ARBA00022448"/>
    </source>
</evidence>
<name>A0ABP8J1C5_9MICO</name>
<dbReference type="RefSeq" id="WP_345029227.1">
    <property type="nucleotide sequence ID" value="NZ_BAABGL010000002.1"/>
</dbReference>
<dbReference type="PROSITE" id="PS51257">
    <property type="entry name" value="PROKAR_LIPOPROTEIN"/>
    <property type="match status" value="1"/>
</dbReference>
<reference evidence="9" key="1">
    <citation type="journal article" date="2019" name="Int. J. Syst. Evol. Microbiol.">
        <title>The Global Catalogue of Microorganisms (GCM) 10K type strain sequencing project: providing services to taxonomists for standard genome sequencing and annotation.</title>
        <authorList>
            <consortium name="The Broad Institute Genomics Platform"/>
            <consortium name="The Broad Institute Genome Sequencing Center for Infectious Disease"/>
            <person name="Wu L."/>
            <person name="Ma J."/>
        </authorList>
    </citation>
    <scope>NUCLEOTIDE SEQUENCE [LARGE SCALE GENOMIC DNA]</scope>
    <source>
        <strain evidence="9">JCM 17808</strain>
    </source>
</reference>
<dbReference type="Gene3D" id="3.40.190.100">
    <property type="entry name" value="Glycine betaine-binding periplasmic protein, domain 2"/>
    <property type="match status" value="1"/>
</dbReference>
<dbReference type="Proteomes" id="UP001500642">
    <property type="component" value="Unassembled WGS sequence"/>
</dbReference>
<gene>
    <name evidence="8" type="ORF">GCM10023167_02570</name>
</gene>
<feature type="domain" description="ABC-type glycine betaine transport system substrate-binding" evidence="7">
    <location>
        <begin position="71"/>
        <end position="303"/>
    </location>
</feature>
<feature type="chain" id="PRO_5047165018" evidence="6">
    <location>
        <begin position="22"/>
        <end position="336"/>
    </location>
</feature>
<dbReference type="PANTHER" id="PTHR47737:SF1">
    <property type="entry name" value="GLYCINE BETAINE_PROLINE BETAINE TRANSPORT SYSTEM PERMEASE PROTEIN PROW"/>
    <property type="match status" value="1"/>
</dbReference>
<evidence type="ECO:0000256" key="3">
    <source>
        <dbReference type="ARBA" id="ARBA00022475"/>
    </source>
</evidence>
<evidence type="ECO:0000256" key="1">
    <source>
        <dbReference type="ARBA" id="ARBA00004236"/>
    </source>
</evidence>
<keyword evidence="6" id="KW-0732">Signal</keyword>
<evidence type="ECO:0000256" key="6">
    <source>
        <dbReference type="SAM" id="SignalP"/>
    </source>
</evidence>
<sequence length="336" mass="35874">MKLTTMSKVGGVLAASVLALTACGVSNEGGNSGGGGDETAAGGGSEVDWSDCTPGEESADTSSMEADSDTDITIGAFDGWDESFAAAHLYKYLLEQDGYTADVQSFQAGPGYTGLAEGDIDVILDGWLPLTHADYLEQYSEDIEAHGCWYDNAKLTLAVNEDSPAQSIADLAEMGDEYGNRIVGIEAGAGLTKTTEESAIPTYGLEDYEFIVSSTPAMLSELKKATDSGDNILVTLWRPHWAYDAFPVRDLEDPEGAMGEAELIYNFTRSGFSDDHPKAGQLLKNLVIDDEALSSLENVMFSEENYNGEDLDGAVEEWAGDNAEFFENWKSGSMAG</sequence>
<feature type="signal peptide" evidence="6">
    <location>
        <begin position="1"/>
        <end position="21"/>
    </location>
</feature>
<dbReference type="InterPro" id="IPR007210">
    <property type="entry name" value="ABC_Gly_betaine_transp_sub-bd"/>
</dbReference>
<evidence type="ECO:0000259" key="7">
    <source>
        <dbReference type="Pfam" id="PF04069"/>
    </source>
</evidence>